<keyword evidence="5" id="KW-0378">Hydrolase</keyword>
<organism evidence="11 12">
    <name type="scientific">Methylomicrobium album BG8</name>
    <dbReference type="NCBI Taxonomy" id="686340"/>
    <lineage>
        <taxon>Bacteria</taxon>
        <taxon>Pseudomonadati</taxon>
        <taxon>Pseudomonadota</taxon>
        <taxon>Gammaproteobacteria</taxon>
        <taxon>Methylococcales</taxon>
        <taxon>Methylococcaceae</taxon>
        <taxon>Methylomicrobium</taxon>
    </lineage>
</organism>
<evidence type="ECO:0000256" key="1">
    <source>
        <dbReference type="ARBA" id="ARBA00010541"/>
    </source>
</evidence>
<keyword evidence="12" id="KW-1185">Reference proteome</keyword>
<dbReference type="NCBIfam" id="TIGR02037">
    <property type="entry name" value="degP_htrA_DO"/>
    <property type="match status" value="1"/>
</dbReference>
<feature type="active site" description="Charge relay system" evidence="7">
    <location>
        <position position="211"/>
    </location>
</feature>
<keyword evidence="2 11" id="KW-0645">Protease</keyword>
<feature type="active site" description="Charge relay system" evidence="7">
    <location>
        <position position="107"/>
    </location>
</feature>
<comment type="similarity">
    <text evidence="1">Belongs to the peptidase S1C family.</text>
</comment>
<evidence type="ECO:0000313" key="12">
    <source>
        <dbReference type="Proteomes" id="UP000005090"/>
    </source>
</evidence>
<dbReference type="InterPro" id="IPR001940">
    <property type="entry name" value="Peptidase_S1C"/>
</dbReference>
<evidence type="ECO:0000256" key="9">
    <source>
        <dbReference type="SAM" id="SignalP"/>
    </source>
</evidence>
<dbReference type="FunFam" id="2.40.10.10:FF:000001">
    <property type="entry name" value="Periplasmic serine protease DegS"/>
    <property type="match status" value="1"/>
</dbReference>
<dbReference type="SMART" id="SM00228">
    <property type="entry name" value="PDZ"/>
    <property type="match status" value="1"/>
</dbReference>
<evidence type="ECO:0000313" key="11">
    <source>
        <dbReference type="EMBL" id="EIC28884.1"/>
    </source>
</evidence>
<protein>
    <submittedName>
        <fullName evidence="11">Periplasmic serine protease, Do/DeqQ family</fullName>
    </submittedName>
</protein>
<proteinExistence type="inferred from homology"/>
<evidence type="ECO:0000256" key="8">
    <source>
        <dbReference type="PIRSR" id="PIRSR611782-2"/>
    </source>
</evidence>
<dbReference type="GO" id="GO:0004252">
    <property type="term" value="F:serine-type endopeptidase activity"/>
    <property type="evidence" value="ECO:0007669"/>
    <property type="project" value="InterPro"/>
</dbReference>
<dbReference type="SUPFAM" id="SSF50156">
    <property type="entry name" value="PDZ domain-like"/>
    <property type="match status" value="1"/>
</dbReference>
<dbReference type="SUPFAM" id="SSF50494">
    <property type="entry name" value="Trypsin-like serine proteases"/>
    <property type="match status" value="1"/>
</dbReference>
<dbReference type="RefSeq" id="WP_005370300.1">
    <property type="nucleotide sequence ID" value="NZ_CM001475.1"/>
</dbReference>
<dbReference type="InterPro" id="IPR011782">
    <property type="entry name" value="Pept_S1C_Do"/>
</dbReference>
<evidence type="ECO:0000256" key="3">
    <source>
        <dbReference type="ARBA" id="ARBA00022729"/>
    </source>
</evidence>
<dbReference type="PANTHER" id="PTHR22939">
    <property type="entry name" value="SERINE PROTEASE FAMILY S1C HTRA-RELATED"/>
    <property type="match status" value="1"/>
</dbReference>
<evidence type="ECO:0000256" key="5">
    <source>
        <dbReference type="ARBA" id="ARBA00022801"/>
    </source>
</evidence>
<gene>
    <name evidence="11" type="ORF">Metal_1066</name>
</gene>
<accession>H8GH93</accession>
<dbReference type="InterPro" id="IPR009003">
    <property type="entry name" value="Peptidase_S1_PA"/>
</dbReference>
<dbReference type="PRINTS" id="PR00834">
    <property type="entry name" value="PROTEASES2C"/>
</dbReference>
<dbReference type="AlphaFoldDB" id="H8GH93"/>
<feature type="binding site" evidence="8">
    <location>
        <position position="137"/>
    </location>
    <ligand>
        <name>substrate</name>
    </ligand>
</feature>
<evidence type="ECO:0000256" key="4">
    <source>
        <dbReference type="ARBA" id="ARBA00022737"/>
    </source>
</evidence>
<feature type="binding site" evidence="8">
    <location>
        <position position="107"/>
    </location>
    <ligand>
        <name>substrate</name>
    </ligand>
</feature>
<dbReference type="CDD" id="cd10839">
    <property type="entry name" value="cpPDZ1_DegP-like"/>
    <property type="match status" value="1"/>
</dbReference>
<evidence type="ECO:0000256" key="6">
    <source>
        <dbReference type="ARBA" id="ARBA00022825"/>
    </source>
</evidence>
<sequence>MKTKMIRFFQVVALLPIFAIGLPRTEAAAVLPLANNPLPEMLKKVVPGVVNISTRTRIRFEENPLFRDPFFRQFFDIPNMPLEREQQSLGSGVIIDAGKGYILTNNHVIDKADKITVTLQDGQNVDAKLVGSDPTTDIALIQIKNGHLVELPKGNSDQLRVGDFVVAIGSPFGLGQTVTSGIVSALGRTSLGIEGYEDFIQTDASINPGNSGGALVNLNGELVGINTAIVGPSGGNVGIGFAIPINLANQVANQIIHFGKIQRGQLGVQIQDLTPALANAFGIRQQHGAVIAGIVSGSAAEKAGLERGDVVIAVNGQPVESATKLHNQIALMQVGDQVNMDILRNGEELNIKARIGKAVAAKRLQPY</sequence>
<dbReference type="Gene3D" id="2.30.42.10">
    <property type="match status" value="1"/>
</dbReference>
<dbReference type="GO" id="GO:0042597">
    <property type="term" value="C:periplasmic space"/>
    <property type="evidence" value="ECO:0007669"/>
    <property type="project" value="TreeGrafter"/>
</dbReference>
<keyword evidence="3 9" id="KW-0732">Signal</keyword>
<reference evidence="11 12" key="1">
    <citation type="journal article" date="2013" name="Genome Announc.">
        <title>Genome Sequence of the Obligate Gammaproteobacterial Methanotroph Methylomicrobium album Strain BG8.</title>
        <authorList>
            <person name="Kits K.D."/>
            <person name="Kalyuzhnaya M.G."/>
            <person name="Klotz M.G."/>
            <person name="Jetten M.S."/>
            <person name="Op den Camp H.J."/>
            <person name="Vuilleumier S."/>
            <person name="Bringel F."/>
            <person name="Dispirito A.A."/>
            <person name="Murrell J.C."/>
            <person name="Bruce D."/>
            <person name="Cheng J.F."/>
            <person name="Copeland A."/>
            <person name="Goodwin L."/>
            <person name="Hauser L."/>
            <person name="Lajus A."/>
            <person name="Land M.L."/>
            <person name="Lapidus A."/>
            <person name="Lucas S."/>
            <person name="Medigue C."/>
            <person name="Pitluck S."/>
            <person name="Woyke T."/>
            <person name="Zeytun A."/>
            <person name="Stein L.Y."/>
        </authorList>
    </citation>
    <scope>NUCLEOTIDE SEQUENCE [LARGE SCALE GENOMIC DNA]</scope>
    <source>
        <strain evidence="11 12">BG8</strain>
    </source>
</reference>
<dbReference type="GO" id="GO:0006515">
    <property type="term" value="P:protein quality control for misfolded or incompletely synthesized proteins"/>
    <property type="evidence" value="ECO:0007669"/>
    <property type="project" value="TreeGrafter"/>
</dbReference>
<dbReference type="InterPro" id="IPR036034">
    <property type="entry name" value="PDZ_sf"/>
</dbReference>
<keyword evidence="4" id="KW-0677">Repeat</keyword>
<dbReference type="eggNOG" id="COG0265">
    <property type="taxonomic scope" value="Bacteria"/>
</dbReference>
<feature type="binding site" evidence="8">
    <location>
        <begin position="209"/>
        <end position="211"/>
    </location>
    <ligand>
        <name>substrate</name>
    </ligand>
</feature>
<evidence type="ECO:0000259" key="10">
    <source>
        <dbReference type="PROSITE" id="PS50106"/>
    </source>
</evidence>
<feature type="chain" id="PRO_5039725775" evidence="9">
    <location>
        <begin position="29"/>
        <end position="367"/>
    </location>
</feature>
<dbReference type="Proteomes" id="UP000005090">
    <property type="component" value="Chromosome"/>
</dbReference>
<evidence type="ECO:0000256" key="7">
    <source>
        <dbReference type="PIRSR" id="PIRSR611782-1"/>
    </source>
</evidence>
<dbReference type="HOGENOM" id="CLU_020120_1_2_6"/>
<dbReference type="Pfam" id="PF13365">
    <property type="entry name" value="Trypsin_2"/>
    <property type="match status" value="1"/>
</dbReference>
<name>H8GH93_METAL</name>
<dbReference type="Gene3D" id="2.40.10.120">
    <property type="match status" value="1"/>
</dbReference>
<feature type="signal peptide" evidence="9">
    <location>
        <begin position="1"/>
        <end position="28"/>
    </location>
</feature>
<dbReference type="PROSITE" id="PS50106">
    <property type="entry name" value="PDZ"/>
    <property type="match status" value="1"/>
</dbReference>
<dbReference type="PANTHER" id="PTHR22939:SF129">
    <property type="entry name" value="SERINE PROTEASE HTRA2, MITOCHONDRIAL"/>
    <property type="match status" value="1"/>
</dbReference>
<feature type="domain" description="PDZ" evidence="10">
    <location>
        <begin position="255"/>
        <end position="346"/>
    </location>
</feature>
<dbReference type="EMBL" id="CM001475">
    <property type="protein sequence ID" value="EIC28884.1"/>
    <property type="molecule type" value="Genomic_DNA"/>
</dbReference>
<feature type="active site" description="Charge relay system" evidence="7">
    <location>
        <position position="137"/>
    </location>
</feature>
<evidence type="ECO:0000256" key="2">
    <source>
        <dbReference type="ARBA" id="ARBA00022670"/>
    </source>
</evidence>
<dbReference type="STRING" id="686340.Metal_1066"/>
<dbReference type="Pfam" id="PF13180">
    <property type="entry name" value="PDZ_2"/>
    <property type="match status" value="1"/>
</dbReference>
<keyword evidence="6" id="KW-0720">Serine protease</keyword>
<dbReference type="InterPro" id="IPR001478">
    <property type="entry name" value="PDZ"/>
</dbReference>